<name>A0A0E0HZZ6_ORYNI</name>
<feature type="compositionally biased region" description="Low complexity" evidence="1">
    <location>
        <begin position="246"/>
        <end position="264"/>
    </location>
</feature>
<reference evidence="2" key="1">
    <citation type="submission" date="2015-04" db="UniProtKB">
        <authorList>
            <consortium name="EnsemblPlants"/>
        </authorList>
    </citation>
    <scope>IDENTIFICATION</scope>
    <source>
        <strain evidence="2">SL10</strain>
    </source>
</reference>
<protein>
    <submittedName>
        <fullName evidence="2">Uncharacterized protein</fullName>
    </submittedName>
</protein>
<evidence type="ECO:0000313" key="3">
    <source>
        <dbReference type="Proteomes" id="UP000006591"/>
    </source>
</evidence>
<keyword evidence="3" id="KW-1185">Reference proteome</keyword>
<sequence length="326" mass="34661">MLLPALRLPAAAEHHREENHPSSLPIPTGHHPYVAMFPTPRTLAKQRRRRPSLGPAPARRRRRRRSPPLLSSSSRGGIPAHLIGVHLAQALAASIAAPPRPRRQGPVVDVLSSAGITTSPLSRWSCLVPPLQGALTIREEIELMRNVYKLLGGLHAFNEFNAGNLDELIILKSIARNHIFIAIAFFIFPGPLVAGPLVHTPLQGLHLSSSCLSPAVRKCHPFLSPSPNPSLHNARGHGGAARRHCGGQPAAGGRSARAGAGVAEARLRREQGLSAGEAARARPRARGPSAIETTPPLTLISSAAGIGGFLFPPPFSRALALMSGWL</sequence>
<feature type="region of interest" description="Disordered" evidence="1">
    <location>
        <begin position="232"/>
        <end position="294"/>
    </location>
</feature>
<proteinExistence type="predicted"/>
<feature type="region of interest" description="Disordered" evidence="1">
    <location>
        <begin position="12"/>
        <end position="77"/>
    </location>
</feature>
<feature type="compositionally biased region" description="Low complexity" evidence="1">
    <location>
        <begin position="67"/>
        <end position="77"/>
    </location>
</feature>
<dbReference type="EnsemblPlants" id="ONIVA07G10780.1">
    <property type="protein sequence ID" value="ONIVA07G10780.1"/>
    <property type="gene ID" value="ONIVA07G10780"/>
</dbReference>
<dbReference type="HOGENOM" id="CLU_081422_0_0_1"/>
<dbReference type="Proteomes" id="UP000006591">
    <property type="component" value="Chromosome 7"/>
</dbReference>
<evidence type="ECO:0000256" key="1">
    <source>
        <dbReference type="SAM" id="MobiDB-lite"/>
    </source>
</evidence>
<dbReference type="AlphaFoldDB" id="A0A0E0HZZ6"/>
<reference evidence="2" key="2">
    <citation type="submission" date="2018-04" db="EMBL/GenBank/DDBJ databases">
        <title>OnivRS2 (Oryza nivara Reference Sequence Version 2).</title>
        <authorList>
            <person name="Zhang J."/>
            <person name="Kudrna D."/>
            <person name="Lee S."/>
            <person name="Talag J."/>
            <person name="Rajasekar S."/>
            <person name="Welchert J."/>
            <person name="Hsing Y.-I."/>
            <person name="Wing R.A."/>
        </authorList>
    </citation>
    <scope>NUCLEOTIDE SEQUENCE [LARGE SCALE GENOMIC DNA]</scope>
    <source>
        <strain evidence="2">SL10</strain>
    </source>
</reference>
<evidence type="ECO:0000313" key="2">
    <source>
        <dbReference type="EnsemblPlants" id="ONIVA07G10780.1"/>
    </source>
</evidence>
<accession>A0A0E0HZZ6</accession>
<dbReference type="Gramene" id="ONIVA07G10780.1">
    <property type="protein sequence ID" value="ONIVA07G10780.1"/>
    <property type="gene ID" value="ONIVA07G10780"/>
</dbReference>
<organism evidence="2">
    <name type="scientific">Oryza nivara</name>
    <name type="common">Indian wild rice</name>
    <name type="synonym">Oryza sativa f. spontanea</name>
    <dbReference type="NCBI Taxonomy" id="4536"/>
    <lineage>
        <taxon>Eukaryota</taxon>
        <taxon>Viridiplantae</taxon>
        <taxon>Streptophyta</taxon>
        <taxon>Embryophyta</taxon>
        <taxon>Tracheophyta</taxon>
        <taxon>Spermatophyta</taxon>
        <taxon>Magnoliopsida</taxon>
        <taxon>Liliopsida</taxon>
        <taxon>Poales</taxon>
        <taxon>Poaceae</taxon>
        <taxon>BOP clade</taxon>
        <taxon>Oryzoideae</taxon>
        <taxon>Oryzeae</taxon>
        <taxon>Oryzinae</taxon>
        <taxon>Oryza</taxon>
    </lineage>
</organism>